<dbReference type="CDD" id="cd10527">
    <property type="entry name" value="SET_LSMT"/>
    <property type="match status" value="1"/>
</dbReference>
<dbReference type="Proteomes" id="UP001642484">
    <property type="component" value="Unassembled WGS sequence"/>
</dbReference>
<organism evidence="3 4">
    <name type="scientific">Durusdinium trenchii</name>
    <dbReference type="NCBI Taxonomy" id="1381693"/>
    <lineage>
        <taxon>Eukaryota</taxon>
        <taxon>Sar</taxon>
        <taxon>Alveolata</taxon>
        <taxon>Dinophyceae</taxon>
        <taxon>Suessiales</taxon>
        <taxon>Symbiodiniaceae</taxon>
        <taxon>Durusdinium</taxon>
    </lineage>
</organism>
<dbReference type="InterPro" id="IPR001214">
    <property type="entry name" value="SET_dom"/>
</dbReference>
<name>A0ABP0KNL8_9DINO</name>
<evidence type="ECO:0000259" key="2">
    <source>
        <dbReference type="PROSITE" id="PS50280"/>
    </source>
</evidence>
<dbReference type="SUPFAM" id="SSF82199">
    <property type="entry name" value="SET domain"/>
    <property type="match status" value="1"/>
</dbReference>
<protein>
    <recommendedName>
        <fullName evidence="2">SET domain-containing protein</fullName>
    </recommendedName>
</protein>
<reference evidence="3 4" key="1">
    <citation type="submission" date="2024-02" db="EMBL/GenBank/DDBJ databases">
        <authorList>
            <person name="Chen Y."/>
            <person name="Shah S."/>
            <person name="Dougan E. K."/>
            <person name="Thang M."/>
            <person name="Chan C."/>
        </authorList>
    </citation>
    <scope>NUCLEOTIDE SEQUENCE [LARGE SCALE GENOMIC DNA]</scope>
</reference>
<dbReference type="InterPro" id="IPR046341">
    <property type="entry name" value="SET_dom_sf"/>
</dbReference>
<accession>A0ABP0KNL8</accession>
<evidence type="ECO:0000256" key="1">
    <source>
        <dbReference type="SAM" id="Coils"/>
    </source>
</evidence>
<evidence type="ECO:0000313" key="4">
    <source>
        <dbReference type="Proteomes" id="UP001642484"/>
    </source>
</evidence>
<dbReference type="InterPro" id="IPR050600">
    <property type="entry name" value="SETD3_SETD6_MTase"/>
</dbReference>
<keyword evidence="1" id="KW-0175">Coiled coil</keyword>
<feature type="non-terminal residue" evidence="3">
    <location>
        <position position="1"/>
    </location>
</feature>
<dbReference type="PROSITE" id="PS50280">
    <property type="entry name" value="SET"/>
    <property type="match status" value="1"/>
</dbReference>
<dbReference type="PANTHER" id="PTHR13271">
    <property type="entry name" value="UNCHARACTERIZED PUTATIVE METHYLTRANSFERASE"/>
    <property type="match status" value="1"/>
</dbReference>
<proteinExistence type="predicted"/>
<dbReference type="Gene3D" id="3.90.1410.10">
    <property type="entry name" value="set domain protein methyltransferase, domain 1"/>
    <property type="match status" value="1"/>
</dbReference>
<feature type="coiled-coil region" evidence="1">
    <location>
        <begin position="441"/>
        <end position="468"/>
    </location>
</feature>
<keyword evidence="4" id="KW-1185">Reference proteome</keyword>
<comment type="caution">
    <text evidence="3">The sequence shown here is derived from an EMBL/GenBank/DDBJ whole genome shotgun (WGS) entry which is preliminary data.</text>
</comment>
<sequence>VLWSSLLVRSDWAPLVLGSLHGAARQRSPMPLRASVQRWCGARVEAAEALRSFLVSKGAELDAQTLGPGIGTHGLGIFARRPIAKGEVLAAVPRSLVLEVPLAPTTPTVPTLRPSPLAGALPTGGRWYDVLGDGAGRAAARRLAERLLEEEEKGSKSLFAPYIHALPAPPQLHPLQQDWSAELVECSPMLKRLYEEAAHCHHLCLSASTRRAQHSSAQLSGALSLVLSRNFALQGSALGLLPFIDFFNHHRDDASTATAVSTRVPCTFQERWPGMVAMVAERSIYQGEELTFRYVAAPDSVLLVQYGIAPEGGNRHNLAGVEVFHDDVAKICREKWRVLQSWGWDGHTPLLFTVPDGLSSRAPLRRFAQLLASVDQEELAAATAVRRGRRSAQPATPPAAVQLLISWLLRARARMRLPDLVKDEKDCPLSAAVAAVVAGERDVLEDCLQQLEQELLLWELRVEKSERAIGGWEGVSIRRSFSTLALGSITTPETADV</sequence>
<dbReference type="EMBL" id="CAXAMN010009069">
    <property type="protein sequence ID" value="CAK9027577.1"/>
    <property type="molecule type" value="Genomic_DNA"/>
</dbReference>
<gene>
    <name evidence="3" type="ORF">CCMP2556_LOCUS16804</name>
</gene>
<dbReference type="Pfam" id="PF00856">
    <property type="entry name" value="SET"/>
    <property type="match status" value="1"/>
</dbReference>
<evidence type="ECO:0000313" key="3">
    <source>
        <dbReference type="EMBL" id="CAK9027577.1"/>
    </source>
</evidence>
<feature type="domain" description="SET" evidence="2">
    <location>
        <begin position="57"/>
        <end position="295"/>
    </location>
</feature>